<comment type="caution">
    <text evidence="1">The sequence shown here is derived from an EMBL/GenBank/DDBJ whole genome shotgun (WGS) entry which is preliminary data.</text>
</comment>
<sequence length="124" mass="12208">MLAVVAVHCSDRGSSNKQQLQQQLDRVAKGDQLAMQNASRGGGGAAADGAAVQSFGQRWTPFGADSGAAVTSAVQAVALHPAPPSAALNNLWSGTCGLPTGMGPNPLPSYVPAAAATAPASAGQ</sequence>
<reference evidence="1" key="1">
    <citation type="journal article" date="2015" name="Nature">
        <title>Complex archaea that bridge the gap between prokaryotes and eukaryotes.</title>
        <authorList>
            <person name="Spang A."/>
            <person name="Saw J.H."/>
            <person name="Jorgensen S.L."/>
            <person name="Zaremba-Niedzwiedzka K."/>
            <person name="Martijn J."/>
            <person name="Lind A.E."/>
            <person name="van Eijk R."/>
            <person name="Schleper C."/>
            <person name="Guy L."/>
            <person name="Ettema T.J."/>
        </authorList>
    </citation>
    <scope>NUCLEOTIDE SEQUENCE</scope>
</reference>
<dbReference type="EMBL" id="LAZR01062884">
    <property type="protein sequence ID" value="KKK60607.1"/>
    <property type="molecule type" value="Genomic_DNA"/>
</dbReference>
<name>A0A0F8WUQ3_9ZZZZ</name>
<gene>
    <name evidence="1" type="ORF">LCGC14_3022690</name>
</gene>
<proteinExistence type="predicted"/>
<evidence type="ECO:0000313" key="1">
    <source>
        <dbReference type="EMBL" id="KKK60607.1"/>
    </source>
</evidence>
<dbReference type="AlphaFoldDB" id="A0A0F8WUQ3"/>
<organism evidence="1">
    <name type="scientific">marine sediment metagenome</name>
    <dbReference type="NCBI Taxonomy" id="412755"/>
    <lineage>
        <taxon>unclassified sequences</taxon>
        <taxon>metagenomes</taxon>
        <taxon>ecological metagenomes</taxon>
    </lineage>
</organism>
<protein>
    <submittedName>
        <fullName evidence="1">Uncharacterized protein</fullName>
    </submittedName>
</protein>
<accession>A0A0F8WUQ3</accession>